<dbReference type="GO" id="GO:0032259">
    <property type="term" value="P:methylation"/>
    <property type="evidence" value="ECO:0007669"/>
    <property type="project" value="UniProtKB-KW"/>
</dbReference>
<comment type="similarity">
    <text evidence="2">Belongs to the MGMT family.</text>
</comment>
<reference evidence="10 11" key="1">
    <citation type="submission" date="2019-08" db="EMBL/GenBank/DDBJ databases">
        <title>Genome of Phaeodactylibacter luteus.</title>
        <authorList>
            <person name="Bowman J.P."/>
        </authorList>
    </citation>
    <scope>NUCLEOTIDE SEQUENCE [LARGE SCALE GENOMIC DNA]</scope>
    <source>
        <strain evidence="10 11">KCTC 42180</strain>
    </source>
</reference>
<dbReference type="Proteomes" id="UP000321580">
    <property type="component" value="Unassembled WGS sequence"/>
</dbReference>
<sequence length="162" mass="18063">MTEFTHFLSPFGCLRIEGSAAGISGVRMVSTKPCPAGPIPDVLRDCVLQLAEYFRGDREGFRLQLDFGDAPAFHQKVWQELLQIPYGRTTTYQAIAEKLGDKKAVRAVGQANRNNPIAIIVPCHRCIAKSGELQGYFYGLDMKRQLLELENPLSFARQGSLF</sequence>
<dbReference type="InterPro" id="IPR014048">
    <property type="entry name" value="MethylDNA_cys_MeTrfase_DNA-bd"/>
</dbReference>
<dbReference type="AlphaFoldDB" id="A0A5C6RLR9"/>
<evidence type="ECO:0000256" key="4">
    <source>
        <dbReference type="ARBA" id="ARBA00022603"/>
    </source>
</evidence>
<dbReference type="InterPro" id="IPR036388">
    <property type="entry name" value="WH-like_DNA-bd_sf"/>
</dbReference>
<evidence type="ECO:0000313" key="11">
    <source>
        <dbReference type="Proteomes" id="UP000321580"/>
    </source>
</evidence>
<keyword evidence="5" id="KW-0808">Transferase</keyword>
<keyword evidence="11" id="KW-1185">Reference proteome</keyword>
<comment type="catalytic activity">
    <reaction evidence="8">
        <text>a 6-O-methyl-2'-deoxyguanosine in DNA + L-cysteinyl-[protein] = S-methyl-L-cysteinyl-[protein] + a 2'-deoxyguanosine in DNA</text>
        <dbReference type="Rhea" id="RHEA:24000"/>
        <dbReference type="Rhea" id="RHEA-COMP:10131"/>
        <dbReference type="Rhea" id="RHEA-COMP:10132"/>
        <dbReference type="Rhea" id="RHEA-COMP:11367"/>
        <dbReference type="Rhea" id="RHEA-COMP:11368"/>
        <dbReference type="ChEBI" id="CHEBI:29950"/>
        <dbReference type="ChEBI" id="CHEBI:82612"/>
        <dbReference type="ChEBI" id="CHEBI:85445"/>
        <dbReference type="ChEBI" id="CHEBI:85448"/>
        <dbReference type="EC" id="2.1.1.63"/>
    </reaction>
</comment>
<accession>A0A5C6RLR9</accession>
<dbReference type="EC" id="2.1.1.63" evidence="3"/>
<comment type="catalytic activity">
    <reaction evidence="1">
        <text>a 4-O-methyl-thymidine in DNA + L-cysteinyl-[protein] = a thymidine in DNA + S-methyl-L-cysteinyl-[protein]</text>
        <dbReference type="Rhea" id="RHEA:53428"/>
        <dbReference type="Rhea" id="RHEA-COMP:10131"/>
        <dbReference type="Rhea" id="RHEA-COMP:10132"/>
        <dbReference type="Rhea" id="RHEA-COMP:13555"/>
        <dbReference type="Rhea" id="RHEA-COMP:13556"/>
        <dbReference type="ChEBI" id="CHEBI:29950"/>
        <dbReference type="ChEBI" id="CHEBI:82612"/>
        <dbReference type="ChEBI" id="CHEBI:137386"/>
        <dbReference type="ChEBI" id="CHEBI:137387"/>
        <dbReference type="EC" id="2.1.1.63"/>
    </reaction>
</comment>
<dbReference type="PANTHER" id="PTHR10815:SF13">
    <property type="entry name" value="METHYLATED-DNA--PROTEIN-CYSTEINE METHYLTRANSFERASE"/>
    <property type="match status" value="1"/>
</dbReference>
<protein>
    <recommendedName>
        <fullName evidence="3">methylated-DNA--[protein]-cysteine S-methyltransferase</fullName>
        <ecNumber evidence="3">2.1.1.63</ecNumber>
    </recommendedName>
</protein>
<evidence type="ECO:0000256" key="8">
    <source>
        <dbReference type="ARBA" id="ARBA00049348"/>
    </source>
</evidence>
<dbReference type="PANTHER" id="PTHR10815">
    <property type="entry name" value="METHYLATED-DNA--PROTEIN-CYSTEINE METHYLTRANSFERASE"/>
    <property type="match status" value="1"/>
</dbReference>
<evidence type="ECO:0000256" key="3">
    <source>
        <dbReference type="ARBA" id="ARBA00011918"/>
    </source>
</evidence>
<dbReference type="GO" id="GO:0006281">
    <property type="term" value="P:DNA repair"/>
    <property type="evidence" value="ECO:0007669"/>
    <property type="project" value="UniProtKB-KW"/>
</dbReference>
<dbReference type="InterPro" id="IPR036217">
    <property type="entry name" value="MethylDNA_cys_MeTrfase_DNAb"/>
</dbReference>
<dbReference type="EMBL" id="VOOR01000018">
    <property type="protein sequence ID" value="TXB63203.1"/>
    <property type="molecule type" value="Genomic_DNA"/>
</dbReference>
<dbReference type="SUPFAM" id="SSF46767">
    <property type="entry name" value="Methylated DNA-protein cysteine methyltransferase, C-terminal domain"/>
    <property type="match status" value="1"/>
</dbReference>
<evidence type="ECO:0000259" key="9">
    <source>
        <dbReference type="Pfam" id="PF01035"/>
    </source>
</evidence>
<evidence type="ECO:0000313" key="10">
    <source>
        <dbReference type="EMBL" id="TXB63203.1"/>
    </source>
</evidence>
<name>A0A5C6RLR9_9BACT</name>
<keyword evidence="6" id="KW-0227">DNA damage</keyword>
<feature type="domain" description="Methylated-DNA-[protein]-cysteine S-methyltransferase DNA binding" evidence="9">
    <location>
        <begin position="72"/>
        <end position="151"/>
    </location>
</feature>
<evidence type="ECO:0000256" key="1">
    <source>
        <dbReference type="ARBA" id="ARBA00001286"/>
    </source>
</evidence>
<dbReference type="Pfam" id="PF01035">
    <property type="entry name" value="DNA_binding_1"/>
    <property type="match status" value="1"/>
</dbReference>
<keyword evidence="4" id="KW-0489">Methyltransferase</keyword>
<proteinExistence type="inferred from homology"/>
<evidence type="ECO:0000256" key="6">
    <source>
        <dbReference type="ARBA" id="ARBA00022763"/>
    </source>
</evidence>
<organism evidence="10 11">
    <name type="scientific">Phaeodactylibacter luteus</name>
    <dbReference type="NCBI Taxonomy" id="1564516"/>
    <lineage>
        <taxon>Bacteria</taxon>
        <taxon>Pseudomonadati</taxon>
        <taxon>Bacteroidota</taxon>
        <taxon>Saprospiria</taxon>
        <taxon>Saprospirales</taxon>
        <taxon>Haliscomenobacteraceae</taxon>
        <taxon>Phaeodactylibacter</taxon>
    </lineage>
</organism>
<evidence type="ECO:0000256" key="5">
    <source>
        <dbReference type="ARBA" id="ARBA00022679"/>
    </source>
</evidence>
<evidence type="ECO:0000256" key="7">
    <source>
        <dbReference type="ARBA" id="ARBA00023204"/>
    </source>
</evidence>
<dbReference type="OrthoDB" id="9802228at2"/>
<dbReference type="SUPFAM" id="SSF53155">
    <property type="entry name" value="Methylated DNA-protein cysteine methyltransferase domain"/>
    <property type="match status" value="1"/>
</dbReference>
<dbReference type="InterPro" id="IPR036631">
    <property type="entry name" value="MGMT_N_sf"/>
</dbReference>
<evidence type="ECO:0000256" key="2">
    <source>
        <dbReference type="ARBA" id="ARBA00008711"/>
    </source>
</evidence>
<dbReference type="NCBIfam" id="TIGR00589">
    <property type="entry name" value="ogt"/>
    <property type="match status" value="1"/>
</dbReference>
<dbReference type="RefSeq" id="WP_147167458.1">
    <property type="nucleotide sequence ID" value="NZ_VOOR01000018.1"/>
</dbReference>
<comment type="caution">
    <text evidence="10">The sequence shown here is derived from an EMBL/GenBank/DDBJ whole genome shotgun (WGS) entry which is preliminary data.</text>
</comment>
<dbReference type="Gene3D" id="1.10.10.10">
    <property type="entry name" value="Winged helix-like DNA-binding domain superfamily/Winged helix DNA-binding domain"/>
    <property type="match status" value="1"/>
</dbReference>
<gene>
    <name evidence="10" type="ORF">FRY97_10365</name>
</gene>
<dbReference type="Gene3D" id="3.30.160.70">
    <property type="entry name" value="Methylated DNA-protein cysteine methyltransferase domain"/>
    <property type="match status" value="1"/>
</dbReference>
<dbReference type="FunFam" id="1.10.10.10:FF:000214">
    <property type="entry name" value="Methylated-DNA--protein-cysteine methyltransferase"/>
    <property type="match status" value="1"/>
</dbReference>
<dbReference type="GO" id="GO:0003908">
    <property type="term" value="F:methylated-DNA-[protein]-cysteine S-methyltransferase activity"/>
    <property type="evidence" value="ECO:0007669"/>
    <property type="project" value="UniProtKB-EC"/>
</dbReference>
<dbReference type="CDD" id="cd06445">
    <property type="entry name" value="ATase"/>
    <property type="match status" value="1"/>
</dbReference>
<keyword evidence="7" id="KW-0234">DNA repair</keyword>